<keyword evidence="7 9" id="KW-0503">Monooxygenase</keyword>
<evidence type="ECO:0000256" key="10">
    <source>
        <dbReference type="SAM" id="Phobius"/>
    </source>
</evidence>
<feature type="binding site" description="axial binding residue" evidence="8">
    <location>
        <position position="455"/>
    </location>
    <ligand>
        <name>heme</name>
        <dbReference type="ChEBI" id="CHEBI:30413"/>
    </ligand>
    <ligandPart>
        <name>Fe</name>
        <dbReference type="ChEBI" id="CHEBI:18248"/>
    </ligandPart>
</feature>
<proteinExistence type="inferred from homology"/>
<dbReference type="PRINTS" id="PR00463">
    <property type="entry name" value="EP450I"/>
</dbReference>
<keyword evidence="10" id="KW-1133">Transmembrane helix</keyword>
<keyword evidence="6 8" id="KW-0408">Iron</keyword>
<comment type="similarity">
    <text evidence="2 9">Belongs to the cytochrome P450 family.</text>
</comment>
<dbReference type="Pfam" id="PF00067">
    <property type="entry name" value="p450"/>
    <property type="match status" value="1"/>
</dbReference>
<keyword evidence="5 9" id="KW-0560">Oxidoreductase</keyword>
<evidence type="ECO:0000313" key="12">
    <source>
        <dbReference type="Proteomes" id="UP000215914"/>
    </source>
</evidence>
<keyword evidence="3 8" id="KW-0349">Heme</keyword>
<gene>
    <name evidence="11" type="ORF">HanXRQr2_Chr05g0229281</name>
</gene>
<keyword evidence="4 8" id="KW-0479">Metal-binding</keyword>
<dbReference type="OrthoDB" id="2789670at2759"/>
<dbReference type="PRINTS" id="PR00385">
    <property type="entry name" value="P450"/>
</dbReference>
<keyword evidence="10" id="KW-0472">Membrane</keyword>
<dbReference type="GO" id="GO:0016712">
    <property type="term" value="F:oxidoreductase activity, acting on paired donors, with incorporation or reduction of molecular oxygen, reduced flavin or flavoprotein as one donor, and incorporation of one atom of oxygen"/>
    <property type="evidence" value="ECO:0007669"/>
    <property type="project" value="UniProtKB-ARBA"/>
</dbReference>
<dbReference type="PANTHER" id="PTHR47955:SF15">
    <property type="entry name" value="CYTOCHROME P450 71A2-LIKE"/>
    <property type="match status" value="1"/>
</dbReference>
<evidence type="ECO:0000313" key="11">
    <source>
        <dbReference type="EMBL" id="KAF5807058.1"/>
    </source>
</evidence>
<dbReference type="AlphaFoldDB" id="A0A9K3J1H8"/>
<protein>
    <submittedName>
        <fullName evidence="11">Cytochrome P450</fullName>
    </submittedName>
</protein>
<dbReference type="InterPro" id="IPR001128">
    <property type="entry name" value="Cyt_P450"/>
</dbReference>
<dbReference type="InterPro" id="IPR017972">
    <property type="entry name" value="Cyt_P450_CS"/>
</dbReference>
<dbReference type="PANTHER" id="PTHR47955">
    <property type="entry name" value="CYTOCHROME P450 FAMILY 71 PROTEIN"/>
    <property type="match status" value="1"/>
</dbReference>
<dbReference type="GO" id="GO:0051762">
    <property type="term" value="P:sesquiterpene biosynthetic process"/>
    <property type="evidence" value="ECO:0007669"/>
    <property type="project" value="UniProtKB-ARBA"/>
</dbReference>
<keyword evidence="10" id="KW-0812">Transmembrane</keyword>
<evidence type="ECO:0000256" key="7">
    <source>
        <dbReference type="ARBA" id="ARBA00023033"/>
    </source>
</evidence>
<evidence type="ECO:0000256" key="9">
    <source>
        <dbReference type="RuleBase" id="RU000461"/>
    </source>
</evidence>
<dbReference type="InterPro" id="IPR036396">
    <property type="entry name" value="Cyt_P450_sf"/>
</dbReference>
<evidence type="ECO:0000256" key="2">
    <source>
        <dbReference type="ARBA" id="ARBA00010617"/>
    </source>
</evidence>
<dbReference type="CDD" id="cd11072">
    <property type="entry name" value="CYP71-like"/>
    <property type="match status" value="1"/>
</dbReference>
<evidence type="ECO:0000256" key="4">
    <source>
        <dbReference type="ARBA" id="ARBA00022723"/>
    </source>
</evidence>
<comment type="cofactor">
    <cofactor evidence="8">
        <name>heme</name>
        <dbReference type="ChEBI" id="CHEBI:30413"/>
    </cofactor>
</comment>
<accession>A0A9K3J1H8</accession>
<dbReference type="PROSITE" id="PS00086">
    <property type="entry name" value="CYTOCHROME_P450"/>
    <property type="match status" value="1"/>
</dbReference>
<dbReference type="FunFam" id="1.10.630.10:FF:000011">
    <property type="entry name" value="Cytochrome P450 83B1"/>
    <property type="match status" value="1"/>
</dbReference>
<evidence type="ECO:0000256" key="3">
    <source>
        <dbReference type="ARBA" id="ARBA00022617"/>
    </source>
</evidence>
<dbReference type="Proteomes" id="UP000215914">
    <property type="component" value="Unassembled WGS sequence"/>
</dbReference>
<keyword evidence="12" id="KW-1185">Reference proteome</keyword>
<comment type="pathway">
    <text evidence="1">Secondary metabolite biosynthesis; terpenoid biosynthesis.</text>
</comment>
<evidence type="ECO:0000256" key="5">
    <source>
        <dbReference type="ARBA" id="ARBA00023002"/>
    </source>
</evidence>
<evidence type="ECO:0000256" key="8">
    <source>
        <dbReference type="PIRSR" id="PIRSR602401-1"/>
    </source>
</evidence>
<name>A0A9K3J1H8_HELAN</name>
<reference evidence="11" key="2">
    <citation type="submission" date="2020-06" db="EMBL/GenBank/DDBJ databases">
        <title>Helianthus annuus Genome sequencing and assembly Release 2.</title>
        <authorList>
            <person name="Gouzy J."/>
            <person name="Langlade N."/>
            <person name="Munos S."/>
        </authorList>
    </citation>
    <scope>NUCLEOTIDE SEQUENCE</scope>
    <source>
        <tissue evidence="11">Leaves</tissue>
    </source>
</reference>
<feature type="transmembrane region" description="Helical" evidence="10">
    <location>
        <begin position="20"/>
        <end position="43"/>
    </location>
</feature>
<evidence type="ECO:0000256" key="1">
    <source>
        <dbReference type="ARBA" id="ARBA00004721"/>
    </source>
</evidence>
<reference evidence="11" key="1">
    <citation type="journal article" date="2017" name="Nature">
        <title>The sunflower genome provides insights into oil metabolism, flowering and Asterid evolution.</title>
        <authorList>
            <person name="Badouin H."/>
            <person name="Gouzy J."/>
            <person name="Grassa C.J."/>
            <person name="Murat F."/>
            <person name="Staton S.E."/>
            <person name="Cottret L."/>
            <person name="Lelandais-Briere C."/>
            <person name="Owens G.L."/>
            <person name="Carrere S."/>
            <person name="Mayjonade B."/>
            <person name="Legrand L."/>
            <person name="Gill N."/>
            <person name="Kane N.C."/>
            <person name="Bowers J.E."/>
            <person name="Hubner S."/>
            <person name="Bellec A."/>
            <person name="Berard A."/>
            <person name="Berges H."/>
            <person name="Blanchet N."/>
            <person name="Boniface M.C."/>
            <person name="Brunel D."/>
            <person name="Catrice O."/>
            <person name="Chaidir N."/>
            <person name="Claudel C."/>
            <person name="Donnadieu C."/>
            <person name="Faraut T."/>
            <person name="Fievet G."/>
            <person name="Helmstetter N."/>
            <person name="King M."/>
            <person name="Knapp S.J."/>
            <person name="Lai Z."/>
            <person name="Le Paslier M.C."/>
            <person name="Lippi Y."/>
            <person name="Lorenzon L."/>
            <person name="Mandel J.R."/>
            <person name="Marage G."/>
            <person name="Marchand G."/>
            <person name="Marquand E."/>
            <person name="Bret-Mestries E."/>
            <person name="Morien E."/>
            <person name="Nambeesan S."/>
            <person name="Nguyen T."/>
            <person name="Pegot-Espagnet P."/>
            <person name="Pouilly N."/>
            <person name="Raftis F."/>
            <person name="Sallet E."/>
            <person name="Schiex T."/>
            <person name="Thomas J."/>
            <person name="Vandecasteele C."/>
            <person name="Vares D."/>
            <person name="Vear F."/>
            <person name="Vautrin S."/>
            <person name="Crespi M."/>
            <person name="Mangin B."/>
            <person name="Burke J.M."/>
            <person name="Salse J."/>
            <person name="Munos S."/>
            <person name="Vincourt P."/>
            <person name="Rieseberg L.H."/>
            <person name="Langlade N.B."/>
        </authorList>
    </citation>
    <scope>NUCLEOTIDE SEQUENCE</scope>
    <source>
        <tissue evidence="11">Leaves</tissue>
    </source>
</reference>
<comment type="caution">
    <text evidence="11">The sequence shown here is derived from an EMBL/GenBank/DDBJ whole genome shotgun (WGS) entry which is preliminary data.</text>
</comment>
<organism evidence="11 12">
    <name type="scientific">Helianthus annuus</name>
    <name type="common">Common sunflower</name>
    <dbReference type="NCBI Taxonomy" id="4232"/>
    <lineage>
        <taxon>Eukaryota</taxon>
        <taxon>Viridiplantae</taxon>
        <taxon>Streptophyta</taxon>
        <taxon>Embryophyta</taxon>
        <taxon>Tracheophyta</taxon>
        <taxon>Spermatophyta</taxon>
        <taxon>Magnoliopsida</taxon>
        <taxon>eudicotyledons</taxon>
        <taxon>Gunneridae</taxon>
        <taxon>Pentapetalae</taxon>
        <taxon>asterids</taxon>
        <taxon>campanulids</taxon>
        <taxon>Asterales</taxon>
        <taxon>Asteraceae</taxon>
        <taxon>Asteroideae</taxon>
        <taxon>Heliantheae alliance</taxon>
        <taxon>Heliantheae</taxon>
        <taxon>Helianthus</taxon>
    </lineage>
</organism>
<evidence type="ECO:0000256" key="6">
    <source>
        <dbReference type="ARBA" id="ARBA00023004"/>
    </source>
</evidence>
<dbReference type="Gene3D" id="1.10.630.10">
    <property type="entry name" value="Cytochrome P450"/>
    <property type="match status" value="1"/>
</dbReference>
<dbReference type="EMBL" id="MNCJ02000320">
    <property type="protein sequence ID" value="KAF5807058.1"/>
    <property type="molecule type" value="Genomic_DNA"/>
</dbReference>
<dbReference type="GO" id="GO:0020037">
    <property type="term" value="F:heme binding"/>
    <property type="evidence" value="ECO:0007669"/>
    <property type="project" value="InterPro"/>
</dbReference>
<dbReference type="SUPFAM" id="SSF48264">
    <property type="entry name" value="Cytochrome P450"/>
    <property type="match status" value="1"/>
</dbReference>
<dbReference type="InterPro" id="IPR002401">
    <property type="entry name" value="Cyt_P450_E_grp-I"/>
</dbReference>
<sequence length="510" mass="58026">MEHKQAYIEVIRNDPKKMSLDFQVFLFSSLPLLLAILLLKLYFSSSKSHINLPPSPPKLPLIGNLHQLGSGTHRVLQSMAQTYGPLMLLHFGTVPVVVASSVDAARDIMKTHDIIFSNRPFLNIANRLFYNSKDIAFSKYGEYWRQVKSISVLQLLSNKRVKSYRQVREDEVAHMIKKIQRANESVVNLSELLISLTNNVISRVALGRTYEGMGVNYKNIPVRIGAMLGRFSVGSYIPWLAWVDRLTGLHREADQLAKEIDEFYEGVIEEHVNKKVVDVEGQDLVDILLDLQRDNSTSFFLERYTVKAIIMDVFGAGTDTIFASLEWAFSELLRNPLTMKELQQEAHKIGQGRLVIPEEDIAKMPYLKAVLKEALRLHVPAPLLVPRESTKEVKLLGYDIPAHTQVMINAWAIARDPSIWEEPEEFRPERFLNIRTDYKGFDFELIPFGAGRRMCPGISFAETIIELALANLVYKFEFTLPSEDGLDMTESNGITVHRKFPILVIPTPCE</sequence>
<dbReference type="Gramene" id="mRNA:HanXRQr2_Chr05g0229281">
    <property type="protein sequence ID" value="mRNA:HanXRQr2_Chr05g0229281"/>
    <property type="gene ID" value="HanXRQr2_Chr05g0229281"/>
</dbReference>
<dbReference type="GO" id="GO:0005506">
    <property type="term" value="F:iron ion binding"/>
    <property type="evidence" value="ECO:0007669"/>
    <property type="project" value="InterPro"/>
</dbReference>